<dbReference type="RefSeq" id="WP_281843139.1">
    <property type="nucleotide sequence ID" value="NZ_BROH01000009.1"/>
</dbReference>
<keyword evidence="3" id="KW-1185">Reference proteome</keyword>
<dbReference type="Proteomes" id="UP001144205">
    <property type="component" value="Unassembled WGS sequence"/>
</dbReference>
<accession>A0ABQ5LXJ4</accession>
<evidence type="ECO:0000313" key="2">
    <source>
        <dbReference type="EMBL" id="GKY89106.1"/>
    </source>
</evidence>
<dbReference type="Pfam" id="PF10048">
    <property type="entry name" value="DUF2282"/>
    <property type="match status" value="1"/>
</dbReference>
<comment type="caution">
    <text evidence="2">The sequence shown here is derived from an EMBL/GenBank/DDBJ whole genome shotgun (WGS) entry which is preliminary data.</text>
</comment>
<dbReference type="EMBL" id="BROH01000009">
    <property type="protein sequence ID" value="GKY89106.1"/>
    <property type="molecule type" value="Genomic_DNA"/>
</dbReference>
<organism evidence="2 3">
    <name type="scientific">Sinisalibacter aestuarii</name>
    <dbReference type="NCBI Taxonomy" id="2949426"/>
    <lineage>
        <taxon>Bacteria</taxon>
        <taxon>Pseudomonadati</taxon>
        <taxon>Pseudomonadota</taxon>
        <taxon>Alphaproteobacteria</taxon>
        <taxon>Rhodobacterales</taxon>
        <taxon>Roseobacteraceae</taxon>
        <taxon>Sinisalibacter</taxon>
    </lineage>
</organism>
<protein>
    <recommendedName>
        <fullName evidence="4">DUF2282 domain-containing protein</fullName>
    </recommendedName>
</protein>
<gene>
    <name evidence="2" type="ORF">STA1M1_29750</name>
</gene>
<proteinExistence type="predicted"/>
<evidence type="ECO:0000256" key="1">
    <source>
        <dbReference type="SAM" id="SignalP"/>
    </source>
</evidence>
<reference evidence="2" key="1">
    <citation type="journal article" date="2023" name="Int. J. Syst. Evol. Microbiol.">
        <title>Sinisalibacter aestuarii sp. nov., isolated from estuarine sediment of the Arakawa River.</title>
        <authorList>
            <person name="Arafat S.T."/>
            <person name="Hirano S."/>
            <person name="Sato A."/>
            <person name="Takeuchi K."/>
            <person name="Yasuda T."/>
            <person name="Terahara T."/>
            <person name="Hamada M."/>
            <person name="Kobayashi T."/>
        </authorList>
    </citation>
    <scope>NUCLEOTIDE SEQUENCE</scope>
    <source>
        <strain evidence="2">B-399</strain>
    </source>
</reference>
<feature type="signal peptide" evidence="1">
    <location>
        <begin position="1"/>
        <end position="22"/>
    </location>
</feature>
<dbReference type="InterPro" id="IPR018740">
    <property type="entry name" value="DUF2282_membr"/>
</dbReference>
<name>A0ABQ5LXJ4_9RHOB</name>
<feature type="chain" id="PRO_5046220616" description="DUF2282 domain-containing protein" evidence="1">
    <location>
        <begin position="23"/>
        <end position="103"/>
    </location>
</feature>
<evidence type="ECO:0000313" key="3">
    <source>
        <dbReference type="Proteomes" id="UP001144205"/>
    </source>
</evidence>
<evidence type="ECO:0008006" key="4">
    <source>
        <dbReference type="Google" id="ProtNLM"/>
    </source>
</evidence>
<sequence length="103" mass="10422">MTKPIKALAIAGAVATALAAHAANAQDGATEKCYGIAKAGENDCAAGPGTTCAGTSKVDYQGNAWSLVPAGTCEETVIEASMTMDGMERMGALEALDRDLPEM</sequence>
<keyword evidence="1" id="KW-0732">Signal</keyword>